<evidence type="ECO:0000313" key="2">
    <source>
        <dbReference type="Proteomes" id="UP000295714"/>
    </source>
</evidence>
<name>A0A4R1KSB5_9FLAO</name>
<reference evidence="1 2" key="1">
    <citation type="journal article" date="2015" name="Stand. Genomic Sci.">
        <title>Genomic Encyclopedia of Bacterial and Archaeal Type Strains, Phase III: the genomes of soil and plant-associated and newly described type strains.</title>
        <authorList>
            <person name="Whitman W.B."/>
            <person name="Woyke T."/>
            <person name="Klenk H.P."/>
            <person name="Zhou Y."/>
            <person name="Lilburn T.G."/>
            <person name="Beck B.J."/>
            <person name="De Vos P."/>
            <person name="Vandamme P."/>
            <person name="Eisen J.A."/>
            <person name="Garrity G."/>
            <person name="Hugenholtz P."/>
            <person name="Kyrpides N.C."/>
        </authorList>
    </citation>
    <scope>NUCLEOTIDE SEQUENCE [LARGE SCALE GENOMIC DNA]</scope>
    <source>
        <strain evidence="1 2">CECT 8445</strain>
    </source>
</reference>
<evidence type="ECO:0008006" key="3">
    <source>
        <dbReference type="Google" id="ProtNLM"/>
    </source>
</evidence>
<keyword evidence="2" id="KW-1185">Reference proteome</keyword>
<dbReference type="NCBIfam" id="NF033205">
    <property type="entry name" value="IPExxxVDY"/>
    <property type="match status" value="1"/>
</dbReference>
<dbReference type="RefSeq" id="WP_132704961.1">
    <property type="nucleotide sequence ID" value="NZ_SMGI01000002.1"/>
</dbReference>
<comment type="caution">
    <text evidence="1">The sequence shown here is derived from an EMBL/GenBank/DDBJ whole genome shotgun (WGS) entry which is preliminary data.</text>
</comment>
<organism evidence="1 2">
    <name type="scientific">Winogradskyella wandonensis</name>
    <dbReference type="NCBI Taxonomy" id="1442586"/>
    <lineage>
        <taxon>Bacteria</taxon>
        <taxon>Pseudomonadati</taxon>
        <taxon>Bacteroidota</taxon>
        <taxon>Flavobacteriia</taxon>
        <taxon>Flavobacteriales</taxon>
        <taxon>Flavobacteriaceae</taxon>
        <taxon>Winogradskyella</taxon>
    </lineage>
</organism>
<dbReference type="OrthoDB" id="676614at2"/>
<gene>
    <name evidence="1" type="ORF">DFQ05_1729</name>
</gene>
<proteinExistence type="predicted"/>
<evidence type="ECO:0000313" key="1">
    <source>
        <dbReference type="EMBL" id="TCK67945.1"/>
    </source>
</evidence>
<dbReference type="AlphaFoldDB" id="A0A4R1KSB5"/>
<protein>
    <recommendedName>
        <fullName evidence="3">IPExxxVDY family protein</fullName>
    </recommendedName>
</protein>
<sequence>MALHKLLVDDFYDETYTLIAIHCRLEDYRLAYMINKFLSINLERKEKDLDLNYTASSYAIYHWYNKANDVTWNLITNICKKEEEGLSSSGVLFSEDRKVTKTYNLIPELKQVDYFIKITSDTYVVNEKMIMDTLQSIPQIITSYTVDLSKIKSKEHLIF</sequence>
<accession>A0A4R1KSB5</accession>
<dbReference type="InterPro" id="IPR047690">
    <property type="entry name" value="IPExxxVDY_fam"/>
</dbReference>
<dbReference type="EMBL" id="SMGI01000002">
    <property type="protein sequence ID" value="TCK67945.1"/>
    <property type="molecule type" value="Genomic_DNA"/>
</dbReference>
<dbReference type="Proteomes" id="UP000295714">
    <property type="component" value="Unassembled WGS sequence"/>
</dbReference>